<feature type="transmembrane region" description="Helical" evidence="1">
    <location>
        <begin position="308"/>
        <end position="330"/>
    </location>
</feature>
<keyword evidence="1" id="KW-0472">Membrane</keyword>
<organism evidence="2 3">
    <name type="scientific">Parastrongyloides trichosuri</name>
    <name type="common">Possum-specific nematode worm</name>
    <dbReference type="NCBI Taxonomy" id="131310"/>
    <lineage>
        <taxon>Eukaryota</taxon>
        <taxon>Metazoa</taxon>
        <taxon>Ecdysozoa</taxon>
        <taxon>Nematoda</taxon>
        <taxon>Chromadorea</taxon>
        <taxon>Rhabditida</taxon>
        <taxon>Tylenchina</taxon>
        <taxon>Panagrolaimomorpha</taxon>
        <taxon>Strongyloidoidea</taxon>
        <taxon>Strongyloididae</taxon>
        <taxon>Parastrongyloides</taxon>
    </lineage>
</organism>
<feature type="transmembrane region" description="Helical" evidence="1">
    <location>
        <begin position="342"/>
        <end position="363"/>
    </location>
</feature>
<keyword evidence="1" id="KW-1133">Transmembrane helix</keyword>
<dbReference type="WBParaSite" id="PTRK_0000741400.1">
    <property type="protein sequence ID" value="PTRK_0000741400.1"/>
    <property type="gene ID" value="PTRK_0000741400"/>
</dbReference>
<sequence length="468" mass="52613">MTVSTNNVLHNKEYVYSDGESSKIISSYGWDGLNLASSTTNDEQFSLLSKENTFSISGSIIKPIVSSSTTTISFPFDKSWKSLNVPNISVLKETGNLRLNENSRLNAINFNSNIILSLNNNLSEEDKYISQILDNTILLKENSTEKKLDIFASSDGITNYHKKDYNTPTLFTTPHQQSTTFTPHKEKSSININTTSDINKFNNSSTNITQENINTEEKSSSNIQSKKLVPIPNAPHIVVSEEALQEEVYSPNCCSALWEMCFCCCCEPYRFVLAMTAFETFFSIYWFFNQVGIVIKGYSHSQALNITILVLLTGMVIIQVIGFATAICAKVKGEARFLYPRIIIQTAFCCLSMLSFLILLLYFTGSTDSINKWLTSKYMNIADDQMDVESRQEFESDLRTYIIVLFFCSAISVIYYFFGLNMAMKWKRSLLEHAASRAYVTSIDTGGYVPVAQEPSAPPPPTNPNFPE</sequence>
<name>A0A0N4ZHL6_PARTI</name>
<keyword evidence="1" id="KW-0812">Transmembrane</keyword>
<dbReference type="Proteomes" id="UP000038045">
    <property type="component" value="Unplaced"/>
</dbReference>
<feature type="transmembrane region" description="Helical" evidence="1">
    <location>
        <begin position="269"/>
        <end position="288"/>
    </location>
</feature>
<keyword evidence="2" id="KW-1185">Reference proteome</keyword>
<accession>A0A0N4ZHL6</accession>
<proteinExistence type="predicted"/>
<dbReference type="AlphaFoldDB" id="A0A0N4ZHL6"/>
<evidence type="ECO:0000256" key="1">
    <source>
        <dbReference type="SAM" id="Phobius"/>
    </source>
</evidence>
<feature type="transmembrane region" description="Helical" evidence="1">
    <location>
        <begin position="398"/>
        <end position="418"/>
    </location>
</feature>
<evidence type="ECO:0000313" key="3">
    <source>
        <dbReference type="WBParaSite" id="PTRK_0000741400.1"/>
    </source>
</evidence>
<protein>
    <submittedName>
        <fullName evidence="3">MARVEL domain-containing protein</fullName>
    </submittedName>
</protein>
<evidence type="ECO:0000313" key="2">
    <source>
        <dbReference type="Proteomes" id="UP000038045"/>
    </source>
</evidence>
<reference evidence="3" key="1">
    <citation type="submission" date="2017-02" db="UniProtKB">
        <authorList>
            <consortium name="WormBaseParasite"/>
        </authorList>
    </citation>
    <scope>IDENTIFICATION</scope>
</reference>